<feature type="transmembrane region" description="Helical" evidence="7">
    <location>
        <begin position="354"/>
        <end position="374"/>
    </location>
</feature>
<feature type="transmembrane region" description="Helical" evidence="7">
    <location>
        <begin position="42"/>
        <end position="61"/>
    </location>
</feature>
<dbReference type="RefSeq" id="WP_093372884.1">
    <property type="nucleotide sequence ID" value="NZ_FOQA01000007.1"/>
</dbReference>
<feature type="transmembrane region" description="Helical" evidence="7">
    <location>
        <begin position="70"/>
        <end position="90"/>
    </location>
</feature>
<feature type="transmembrane region" description="Helical" evidence="7">
    <location>
        <begin position="130"/>
        <end position="147"/>
    </location>
</feature>
<keyword evidence="10" id="KW-1185">Reference proteome</keyword>
<feature type="transmembrane region" description="Helical" evidence="7">
    <location>
        <begin position="96"/>
        <end position="118"/>
    </location>
</feature>
<feature type="domain" description="Major facilitator superfamily associated" evidence="8">
    <location>
        <begin position="12"/>
        <end position="358"/>
    </location>
</feature>
<evidence type="ECO:0000256" key="5">
    <source>
        <dbReference type="ARBA" id="ARBA00022989"/>
    </source>
</evidence>
<comment type="subcellular location">
    <subcellularLocation>
        <location evidence="1">Cell membrane</location>
        <topology evidence="1">Multi-pass membrane protein</topology>
    </subcellularLocation>
</comment>
<feature type="transmembrane region" description="Helical" evidence="7">
    <location>
        <begin position="12"/>
        <end position="30"/>
    </location>
</feature>
<reference evidence="10" key="1">
    <citation type="submission" date="2016-10" db="EMBL/GenBank/DDBJ databases">
        <authorList>
            <person name="Varghese N."/>
            <person name="Submissions S."/>
        </authorList>
    </citation>
    <scope>NUCLEOTIDE SEQUENCE [LARGE SCALE GENOMIC DNA]</scope>
    <source>
        <strain evidence="10">Z-7934</strain>
    </source>
</reference>
<feature type="transmembrane region" description="Helical" evidence="7">
    <location>
        <begin position="221"/>
        <end position="244"/>
    </location>
</feature>
<dbReference type="GO" id="GO:0015213">
    <property type="term" value="F:uridine transmembrane transporter activity"/>
    <property type="evidence" value="ECO:0007669"/>
    <property type="project" value="TreeGrafter"/>
</dbReference>
<evidence type="ECO:0000256" key="1">
    <source>
        <dbReference type="ARBA" id="ARBA00004651"/>
    </source>
</evidence>
<sequence>MVSIKSQFRLLYTSIYFAIGALTSLLVLYLETIGFSGTQTGMIMAAGSLVLIFSQPFWGVVCDKTQKTLIVLRLTLIMAGLLAVVLAYIYQFYLFLIIYCLMHFFQGANAPISDTLAINASNKEGSNFGALRQYGAIGFAIAVFIVSNVSEYLGLNVIFFFYFFAYFIPAIFFRAKIEVTDRKFQMNLLTGLKALVKIPEFKYILTATFFIFGPIVANNNYFSLLFRHSGGSLAGVGIAFLLFAGSEAPFMKLSNQFVKKIGIENTLIAASFISMIRWFWYASGPSPEFMLGLFLLQGLSVGVYIVTAAQFVTNHSIPELRVTAMTIYSSAGIGLGGIFCQMMGGVLLDQYNVLTIYKFFGISSIIGLFCLYGIKNKKKACHPNLNKC</sequence>
<dbReference type="Pfam" id="PF12832">
    <property type="entry name" value="MFS_1_like"/>
    <property type="match status" value="1"/>
</dbReference>
<dbReference type="AlphaFoldDB" id="A0A1I3FZ73"/>
<keyword evidence="4 7" id="KW-0812">Transmembrane</keyword>
<dbReference type="SUPFAM" id="SSF103473">
    <property type="entry name" value="MFS general substrate transporter"/>
    <property type="match status" value="1"/>
</dbReference>
<feature type="transmembrane region" description="Helical" evidence="7">
    <location>
        <begin position="153"/>
        <end position="173"/>
    </location>
</feature>
<evidence type="ECO:0000313" key="10">
    <source>
        <dbReference type="Proteomes" id="UP000199287"/>
    </source>
</evidence>
<dbReference type="PANTHER" id="PTHR23522">
    <property type="entry name" value="BLL5896 PROTEIN"/>
    <property type="match status" value="1"/>
</dbReference>
<dbReference type="PANTHER" id="PTHR23522:SF4">
    <property type="entry name" value="NUCLEOSIDE PERMEASE NUPG-RELATED"/>
    <property type="match status" value="1"/>
</dbReference>
<protein>
    <submittedName>
        <fullName evidence="9">MFS transporter, PPP family, 3-phenylpropionic acid transporter</fullName>
    </submittedName>
</protein>
<feature type="transmembrane region" description="Helical" evidence="7">
    <location>
        <begin position="289"/>
        <end position="313"/>
    </location>
</feature>
<gene>
    <name evidence="9" type="ORF">SAMN05192551_107116</name>
</gene>
<proteinExistence type="predicted"/>
<evidence type="ECO:0000256" key="4">
    <source>
        <dbReference type="ARBA" id="ARBA00022692"/>
    </source>
</evidence>
<evidence type="ECO:0000256" key="7">
    <source>
        <dbReference type="SAM" id="Phobius"/>
    </source>
</evidence>
<dbReference type="STRING" id="69895.SAMN05192551_107116"/>
<dbReference type="InterPro" id="IPR024989">
    <property type="entry name" value="MFS_assoc_dom"/>
</dbReference>
<evidence type="ECO:0000256" key="6">
    <source>
        <dbReference type="ARBA" id="ARBA00023136"/>
    </source>
</evidence>
<dbReference type="OrthoDB" id="65739at2"/>
<keyword evidence="3" id="KW-1003">Cell membrane</keyword>
<evidence type="ECO:0000259" key="8">
    <source>
        <dbReference type="Pfam" id="PF12832"/>
    </source>
</evidence>
<feature type="transmembrane region" description="Helical" evidence="7">
    <location>
        <begin position="325"/>
        <end position="348"/>
    </location>
</feature>
<name>A0A1I3FZ73_9FIRM</name>
<dbReference type="GO" id="GO:0005886">
    <property type="term" value="C:plasma membrane"/>
    <property type="evidence" value="ECO:0007669"/>
    <property type="project" value="UniProtKB-SubCell"/>
</dbReference>
<evidence type="ECO:0000256" key="2">
    <source>
        <dbReference type="ARBA" id="ARBA00022448"/>
    </source>
</evidence>
<organism evidence="9 10">
    <name type="scientific">Tindallia magadiensis</name>
    <dbReference type="NCBI Taxonomy" id="69895"/>
    <lineage>
        <taxon>Bacteria</taxon>
        <taxon>Bacillati</taxon>
        <taxon>Bacillota</taxon>
        <taxon>Clostridia</taxon>
        <taxon>Peptostreptococcales</taxon>
        <taxon>Tindalliaceae</taxon>
        <taxon>Tindallia</taxon>
    </lineage>
</organism>
<dbReference type="GO" id="GO:0015212">
    <property type="term" value="F:cytidine transmembrane transporter activity"/>
    <property type="evidence" value="ECO:0007669"/>
    <property type="project" value="TreeGrafter"/>
</dbReference>
<dbReference type="InterPro" id="IPR036259">
    <property type="entry name" value="MFS_trans_sf"/>
</dbReference>
<keyword evidence="5 7" id="KW-1133">Transmembrane helix</keyword>
<evidence type="ECO:0000256" key="3">
    <source>
        <dbReference type="ARBA" id="ARBA00022475"/>
    </source>
</evidence>
<evidence type="ECO:0000313" key="9">
    <source>
        <dbReference type="EMBL" id="SFI16514.1"/>
    </source>
</evidence>
<dbReference type="Proteomes" id="UP000199287">
    <property type="component" value="Unassembled WGS sequence"/>
</dbReference>
<dbReference type="EMBL" id="FOQA01000007">
    <property type="protein sequence ID" value="SFI16514.1"/>
    <property type="molecule type" value="Genomic_DNA"/>
</dbReference>
<feature type="transmembrane region" description="Helical" evidence="7">
    <location>
        <begin position="194"/>
        <end position="215"/>
    </location>
</feature>
<keyword evidence="2" id="KW-0813">Transport</keyword>
<feature type="transmembrane region" description="Helical" evidence="7">
    <location>
        <begin position="265"/>
        <end position="283"/>
    </location>
</feature>
<keyword evidence="6 7" id="KW-0472">Membrane</keyword>
<accession>A0A1I3FZ73</accession>
<dbReference type="Gene3D" id="1.20.1250.20">
    <property type="entry name" value="MFS general substrate transporter like domains"/>
    <property type="match status" value="2"/>
</dbReference>